<reference evidence="2 3" key="1">
    <citation type="submission" date="2020-01" db="EMBL/GenBank/DDBJ databases">
        <title>Genome analysis of Anaerocolumna sp. CBA3638.</title>
        <authorList>
            <person name="Kim J."/>
            <person name="Roh S.W."/>
        </authorList>
    </citation>
    <scope>NUCLEOTIDE SEQUENCE [LARGE SCALE GENOMIC DNA]</scope>
    <source>
        <strain evidence="2 3">CBA3638</strain>
    </source>
</reference>
<dbReference type="InterPro" id="IPR002477">
    <property type="entry name" value="Peptidoglycan-bd-like"/>
</dbReference>
<organism evidence="2 3">
    <name type="scientific">Anaerocolumna sedimenticola</name>
    <dbReference type="NCBI Taxonomy" id="2696063"/>
    <lineage>
        <taxon>Bacteria</taxon>
        <taxon>Bacillati</taxon>
        <taxon>Bacillota</taxon>
        <taxon>Clostridia</taxon>
        <taxon>Lachnospirales</taxon>
        <taxon>Lachnospiraceae</taxon>
        <taxon>Anaerocolumna</taxon>
    </lineage>
</organism>
<dbReference type="Proteomes" id="UP000464314">
    <property type="component" value="Chromosome"/>
</dbReference>
<dbReference type="Pfam" id="PF01471">
    <property type="entry name" value="PG_binding_1"/>
    <property type="match status" value="1"/>
</dbReference>
<dbReference type="InterPro" id="IPR036365">
    <property type="entry name" value="PGBD-like_sf"/>
</dbReference>
<dbReference type="InterPro" id="IPR036366">
    <property type="entry name" value="PGBDSf"/>
</dbReference>
<dbReference type="KEGG" id="anr:Ana3638_06170"/>
<evidence type="ECO:0000313" key="3">
    <source>
        <dbReference type="Proteomes" id="UP000464314"/>
    </source>
</evidence>
<dbReference type="Gene3D" id="1.10.101.10">
    <property type="entry name" value="PGBD-like superfamily/PGBD"/>
    <property type="match status" value="1"/>
</dbReference>
<name>A0A6P1TRT9_9FIRM</name>
<evidence type="ECO:0000259" key="1">
    <source>
        <dbReference type="Pfam" id="PF01471"/>
    </source>
</evidence>
<feature type="domain" description="Peptidoglycan binding-like" evidence="1">
    <location>
        <begin position="336"/>
        <end position="395"/>
    </location>
</feature>
<evidence type="ECO:0000313" key="2">
    <source>
        <dbReference type="EMBL" id="QHQ63654.1"/>
    </source>
</evidence>
<accession>A0A6P1TRT9</accession>
<dbReference type="AlphaFoldDB" id="A0A6P1TRT9"/>
<protein>
    <submittedName>
        <fullName evidence="2">Peptidoglycan-binding protein</fullName>
    </submittedName>
</protein>
<gene>
    <name evidence="2" type="ORF">Ana3638_06170</name>
</gene>
<dbReference type="EMBL" id="CP048000">
    <property type="protein sequence ID" value="QHQ63654.1"/>
    <property type="molecule type" value="Genomic_DNA"/>
</dbReference>
<keyword evidence="3" id="KW-1185">Reference proteome</keyword>
<dbReference type="SUPFAM" id="SSF47090">
    <property type="entry name" value="PGBD-like"/>
    <property type="match status" value="1"/>
</dbReference>
<sequence length="413" mass="45990">MGVRNIGVMLIQVVSELNAHPIEGAVIQIFNKREPATVIESLITDISGRTPEVELSAPPVEYSLEPAQLQPYTEYIIVVTAEGYQTVVINSAHVLPLIKSIQPVKMPPLVSGGNNMIVITIDPNYLAGTYTPKVYEDEVKEYAEGDNAKPVVIPEFITVHNAIPGNITARNYKVEYVSYIKSVVSSVIYATWPEEAILAYILVAISFSLNRIYTNWYPNRGYNFDITSTVAFDQKWFYGRNIFNNISLAVDNIFLNYLSRPGIIQPILTQTCRGELATCPNMMSLWQSKSLGASGFSAIEILRYFYGDTIYINTSNIIEGVDMLWPGTDLTLGSTGVEVQHVQNQLIIISDVYKAMTIPEVDGTYGQATAAAVSDFQEIFNLPVSGTVDFATWYKISRVYRRLTRTSGNEENI</sequence>
<proteinExistence type="predicted"/>